<dbReference type="AlphaFoldDB" id="A0A0A7MAM1"/>
<dbReference type="GO" id="GO:0016020">
    <property type="term" value="C:membrane"/>
    <property type="evidence" value="ECO:0007669"/>
    <property type="project" value="InterPro"/>
</dbReference>
<dbReference type="PRINTS" id="PR00722">
    <property type="entry name" value="CHYMOTRYPSIN"/>
</dbReference>
<evidence type="ECO:0000256" key="2">
    <source>
        <dbReference type="ARBA" id="ARBA00024195"/>
    </source>
</evidence>
<keyword evidence="3" id="KW-0645">Protease</keyword>
<evidence type="ECO:0000256" key="3">
    <source>
        <dbReference type="RuleBase" id="RU363034"/>
    </source>
</evidence>
<dbReference type="SUPFAM" id="SSF49899">
    <property type="entry name" value="Concanavalin A-like lectins/glucanases"/>
    <property type="match status" value="1"/>
</dbReference>
<dbReference type="SMART" id="SM00137">
    <property type="entry name" value="MAM"/>
    <property type="match status" value="1"/>
</dbReference>
<dbReference type="FunFam" id="2.40.10.10:FF:000068">
    <property type="entry name" value="transmembrane protease serine 2"/>
    <property type="match status" value="1"/>
</dbReference>
<accession>A0A0A7MAM1</accession>
<dbReference type="PANTHER" id="PTHR24252">
    <property type="entry name" value="ACROSIN-RELATED"/>
    <property type="match status" value="1"/>
</dbReference>
<dbReference type="InterPro" id="IPR001314">
    <property type="entry name" value="Peptidase_S1A"/>
</dbReference>
<name>A0A0A7MAM1_PLADU</name>
<feature type="signal peptide" evidence="4">
    <location>
        <begin position="1"/>
        <end position="20"/>
    </location>
</feature>
<dbReference type="CDD" id="cd00190">
    <property type="entry name" value="Tryp_SPc"/>
    <property type="match status" value="1"/>
</dbReference>
<dbReference type="GO" id="GO:0004252">
    <property type="term" value="F:serine-type endopeptidase activity"/>
    <property type="evidence" value="ECO:0007669"/>
    <property type="project" value="InterPro"/>
</dbReference>
<evidence type="ECO:0000259" key="6">
    <source>
        <dbReference type="PROSITE" id="PS50240"/>
    </source>
</evidence>
<dbReference type="PANTHER" id="PTHR24252:SF7">
    <property type="entry name" value="HYALIN"/>
    <property type="match status" value="1"/>
</dbReference>
<dbReference type="InterPro" id="IPR043504">
    <property type="entry name" value="Peptidase_S1_PA_chymotrypsin"/>
</dbReference>
<dbReference type="PROSITE" id="PS50240">
    <property type="entry name" value="TRYPSIN_DOM"/>
    <property type="match status" value="1"/>
</dbReference>
<dbReference type="PROSITE" id="PS00134">
    <property type="entry name" value="TRYPSIN_HIS"/>
    <property type="match status" value="1"/>
</dbReference>
<keyword evidence="3" id="KW-0378">Hydrolase</keyword>
<dbReference type="InterPro" id="IPR018114">
    <property type="entry name" value="TRYPSIN_HIS"/>
</dbReference>
<feature type="domain" description="Peptidase S1" evidence="6">
    <location>
        <begin position="222"/>
        <end position="461"/>
    </location>
</feature>
<dbReference type="SMART" id="SM00020">
    <property type="entry name" value="Tryp_SPc"/>
    <property type="match status" value="1"/>
</dbReference>
<dbReference type="InterPro" id="IPR033116">
    <property type="entry name" value="TRYPSIN_SER"/>
</dbReference>
<organism evidence="7">
    <name type="scientific">Platynereis dumerilii</name>
    <name type="common">Dumeril's clam worm</name>
    <dbReference type="NCBI Taxonomy" id="6359"/>
    <lineage>
        <taxon>Eukaryota</taxon>
        <taxon>Metazoa</taxon>
        <taxon>Spiralia</taxon>
        <taxon>Lophotrochozoa</taxon>
        <taxon>Annelida</taxon>
        <taxon>Polychaeta</taxon>
        <taxon>Errantia</taxon>
        <taxon>Phyllodocida</taxon>
        <taxon>Nereididae</taxon>
        <taxon>Platynereis</taxon>
    </lineage>
</organism>
<dbReference type="CDD" id="cd06263">
    <property type="entry name" value="MAM"/>
    <property type="match status" value="1"/>
</dbReference>
<evidence type="ECO:0000259" key="5">
    <source>
        <dbReference type="PROSITE" id="PS50060"/>
    </source>
</evidence>
<dbReference type="SUPFAM" id="SSF50494">
    <property type="entry name" value="Trypsin-like serine proteases"/>
    <property type="match status" value="1"/>
</dbReference>
<dbReference type="FunFam" id="2.40.10.10:FF:000002">
    <property type="entry name" value="Transmembrane protease serine"/>
    <property type="match status" value="1"/>
</dbReference>
<dbReference type="PROSITE" id="PS50060">
    <property type="entry name" value="MAM_2"/>
    <property type="match status" value="1"/>
</dbReference>
<dbReference type="Pfam" id="PF00089">
    <property type="entry name" value="Trypsin"/>
    <property type="match status" value="1"/>
</dbReference>
<dbReference type="EMBL" id="KM577674">
    <property type="protein sequence ID" value="AIZ77503.1"/>
    <property type="molecule type" value="mRNA"/>
</dbReference>
<protein>
    <submittedName>
        <fullName evidence="7">Enteropeptidase</fullName>
    </submittedName>
</protein>
<sequence length="463" mass="50337">MKPCSLLVALLGSFVVGTLQQNLNCNFDSGNLCSWTNNGNAQIKWASTAAQNNGWRSWAKTDHTTNAGTGRYAYLQTYSSGAGSRGDLLSPLMTARSGCLSFWYNVAQTNGKLEVLLVRKSDYASEKVLVRDGGQGGIWLQARITVSMTSDYYILIRHTRGSMSVETGAAIDDIQFSTRACSSAGRGCGKNRYGTRQVRNVTMDAPPPPRNETDDEGMVRRIIEGQVSPQGHWPWIVHIRTFPGGVSSGSFMQCGGSLIDRQWVVTATHCFESDYGTIKDPSKIVLYFGETDVRSQIEQSQFSLSPSGVYHHPNRRSGSHRFDITLLKLPYKVNLNDNINVVCLPSSAIPVGTPCVAAGWGLDSSGSTTAKLKHIHMSIVSQSKCGYLKDDQVCAIANSGYGDVCKGDSGGPLVCKNSRRNNAYEIAGAVSYGASCAAKQRTPGVYADIFHFKSWIQTTMDNN</sequence>
<dbReference type="Pfam" id="PF00629">
    <property type="entry name" value="MAM"/>
    <property type="match status" value="1"/>
</dbReference>
<evidence type="ECO:0000313" key="7">
    <source>
        <dbReference type="EMBL" id="AIZ77503.1"/>
    </source>
</evidence>
<dbReference type="InterPro" id="IPR009003">
    <property type="entry name" value="Peptidase_S1_PA"/>
</dbReference>
<keyword evidence="4" id="KW-0732">Signal</keyword>
<feature type="chain" id="PRO_5002031165" evidence="4">
    <location>
        <begin position="21"/>
        <end position="463"/>
    </location>
</feature>
<dbReference type="GO" id="GO:0006508">
    <property type="term" value="P:proteolysis"/>
    <property type="evidence" value="ECO:0007669"/>
    <property type="project" value="UniProtKB-KW"/>
</dbReference>
<dbReference type="InterPro" id="IPR001254">
    <property type="entry name" value="Trypsin_dom"/>
</dbReference>
<dbReference type="Gene3D" id="2.40.10.10">
    <property type="entry name" value="Trypsin-like serine proteases"/>
    <property type="match status" value="1"/>
</dbReference>
<proteinExistence type="evidence at transcript level"/>
<comment type="similarity">
    <text evidence="2">Belongs to the peptidase S1 family. CLIP subfamily.</text>
</comment>
<evidence type="ECO:0000256" key="1">
    <source>
        <dbReference type="ARBA" id="ARBA00023157"/>
    </source>
</evidence>
<keyword evidence="3" id="KW-0720">Serine protease</keyword>
<evidence type="ECO:0000256" key="4">
    <source>
        <dbReference type="SAM" id="SignalP"/>
    </source>
</evidence>
<reference evidence="7" key="1">
    <citation type="journal article" date="2015" name="Front. Zool.">
        <title>Myoinhibitory peptide regulates feeding in the marine annelid Platynereis.</title>
        <authorList>
            <person name="Williams E.A."/>
            <person name="Conzelmann M."/>
            <person name="Jekely G."/>
        </authorList>
    </citation>
    <scope>NUCLEOTIDE SEQUENCE</scope>
</reference>
<keyword evidence="1" id="KW-1015">Disulfide bond</keyword>
<dbReference type="InterPro" id="IPR013320">
    <property type="entry name" value="ConA-like_dom_sf"/>
</dbReference>
<feature type="domain" description="MAM" evidence="5">
    <location>
        <begin position="23"/>
        <end position="183"/>
    </location>
</feature>
<dbReference type="InterPro" id="IPR000998">
    <property type="entry name" value="MAM_dom"/>
</dbReference>
<dbReference type="Gene3D" id="2.60.120.200">
    <property type="match status" value="1"/>
</dbReference>
<dbReference type="PROSITE" id="PS00135">
    <property type="entry name" value="TRYPSIN_SER"/>
    <property type="match status" value="1"/>
</dbReference>